<feature type="signal peptide" evidence="1">
    <location>
        <begin position="1"/>
        <end position="20"/>
    </location>
</feature>
<gene>
    <name evidence="2" type="ORF">SAMN05444338_105194</name>
</gene>
<dbReference type="InterPro" id="IPR018550">
    <property type="entry name" value="Lipid-A_deacylase-rel"/>
</dbReference>
<dbReference type="EMBL" id="FNMV01000005">
    <property type="protein sequence ID" value="SDW89828.1"/>
    <property type="molecule type" value="Genomic_DNA"/>
</dbReference>
<reference evidence="3" key="1">
    <citation type="submission" date="2016-10" db="EMBL/GenBank/DDBJ databases">
        <authorList>
            <person name="Varghese N."/>
            <person name="Submissions S."/>
        </authorList>
    </citation>
    <scope>NUCLEOTIDE SEQUENCE [LARGE SCALE GENOMIC DNA]</scope>
    <source>
        <strain evidence="3">DSM 15718</strain>
    </source>
</reference>
<dbReference type="AlphaFoldDB" id="A0A1H2XAP4"/>
<dbReference type="OrthoDB" id="1200606at2"/>
<keyword evidence="1" id="KW-0732">Signal</keyword>
<sequence>MSTNTRFTLFLLLIISAVHAQDVEHSNSVGVYYGFGNDIKNKDYSYNSHYFKLQFCTVLKESKKMKYELLVQPQVDFVEHQLLNLYYIKEDVANYQEKRLEYGRLKNIKNYSLNFGLVASRSLSERFSVFMLASIGPMVTDTETERLSKGFAFSTVLSLGFSFKIHTSIFEFRPNFGHLSNAGLQQLNNGFNSVNLELGLNVPL</sequence>
<feature type="chain" id="PRO_5011564127" evidence="1">
    <location>
        <begin position="21"/>
        <end position="204"/>
    </location>
</feature>
<organism evidence="2 3">
    <name type="scientific">Flavobacterium degerlachei</name>
    <dbReference type="NCBI Taxonomy" id="229203"/>
    <lineage>
        <taxon>Bacteria</taxon>
        <taxon>Pseudomonadati</taxon>
        <taxon>Bacteroidota</taxon>
        <taxon>Flavobacteriia</taxon>
        <taxon>Flavobacteriales</taxon>
        <taxon>Flavobacteriaceae</taxon>
        <taxon>Flavobacterium</taxon>
    </lineage>
</organism>
<protein>
    <submittedName>
        <fullName evidence="2">Lipid A 3-O-deacylase (PagL)</fullName>
    </submittedName>
</protein>
<dbReference type="STRING" id="229203.SAMN05444338_105194"/>
<dbReference type="Gene3D" id="2.40.160.20">
    <property type="match status" value="1"/>
</dbReference>
<dbReference type="Pfam" id="PF09411">
    <property type="entry name" value="PagL"/>
    <property type="match status" value="1"/>
</dbReference>
<evidence type="ECO:0000256" key="1">
    <source>
        <dbReference type="SAM" id="SignalP"/>
    </source>
</evidence>
<keyword evidence="3" id="KW-1185">Reference proteome</keyword>
<name>A0A1H2XAP4_9FLAO</name>
<dbReference type="RefSeq" id="WP_091431151.1">
    <property type="nucleotide sequence ID" value="NZ_FNMV01000005.1"/>
</dbReference>
<proteinExistence type="predicted"/>
<evidence type="ECO:0000313" key="2">
    <source>
        <dbReference type="EMBL" id="SDW89828.1"/>
    </source>
</evidence>
<dbReference type="Proteomes" id="UP000198569">
    <property type="component" value="Unassembled WGS sequence"/>
</dbReference>
<evidence type="ECO:0000313" key="3">
    <source>
        <dbReference type="Proteomes" id="UP000198569"/>
    </source>
</evidence>
<accession>A0A1H2XAP4</accession>